<dbReference type="Gene3D" id="3.30.420.200">
    <property type="match status" value="1"/>
</dbReference>
<dbReference type="RefSeq" id="WP_013886604.1">
    <property type="nucleotide sequence ID" value="NZ_JAAZVV010000004.1"/>
</dbReference>
<keyword evidence="2" id="KW-0808">Transferase</keyword>
<evidence type="ECO:0000259" key="1">
    <source>
        <dbReference type="Pfam" id="PF00814"/>
    </source>
</evidence>
<reference evidence="2 3" key="1">
    <citation type="journal article" date="2018" name="Nat. Biotechnol.">
        <title>A standardized bacterial taxonomy based on genome phylogeny substantially revises the tree of life.</title>
        <authorList>
            <person name="Parks D.H."/>
            <person name="Chuvochina M."/>
            <person name="Waite D.W."/>
            <person name="Rinke C."/>
            <person name="Skarshewski A."/>
            <person name="Chaumeil P.A."/>
            <person name="Hugenholtz P."/>
        </authorList>
    </citation>
    <scope>NUCLEOTIDE SEQUENCE [LARGE SCALE GENOMIC DNA]</scope>
    <source>
        <strain evidence="2">UBA8672</strain>
    </source>
</reference>
<dbReference type="NCBIfam" id="TIGR03725">
    <property type="entry name" value="T6A_YeaZ"/>
    <property type="match status" value="1"/>
</dbReference>
<dbReference type="InterPro" id="IPR022496">
    <property type="entry name" value="T6A_TsaB"/>
</dbReference>
<dbReference type="SUPFAM" id="SSF53067">
    <property type="entry name" value="Actin-like ATPase domain"/>
    <property type="match status" value="1"/>
</dbReference>
<comment type="caution">
    <text evidence="2">The sequence shown here is derived from an EMBL/GenBank/DDBJ whole genome shotgun (WGS) entry which is preliminary data.</text>
</comment>
<evidence type="ECO:0000313" key="2">
    <source>
        <dbReference type="EMBL" id="HCW93324.1"/>
    </source>
</evidence>
<dbReference type="Gene3D" id="3.30.420.40">
    <property type="match status" value="1"/>
</dbReference>
<accession>A0A3D5QCD5</accession>
<dbReference type="GO" id="GO:0016740">
    <property type="term" value="F:transferase activity"/>
    <property type="evidence" value="ECO:0007669"/>
    <property type="project" value="UniProtKB-KW"/>
</dbReference>
<dbReference type="EMBL" id="DPPF01000130">
    <property type="protein sequence ID" value="HCW93324.1"/>
    <property type="molecule type" value="Genomic_DNA"/>
</dbReference>
<protein>
    <submittedName>
        <fullName evidence="2">tRNA (Adenosine(37)-N6)-threonylcarbamoyltransferase complex dimerization subunit type 1 TsaB</fullName>
    </submittedName>
</protein>
<dbReference type="GO" id="GO:0002949">
    <property type="term" value="P:tRNA threonylcarbamoyladenosine modification"/>
    <property type="evidence" value="ECO:0007669"/>
    <property type="project" value="InterPro"/>
</dbReference>
<dbReference type="OMA" id="LETIDYC"/>
<gene>
    <name evidence="2" type="primary">tsaB</name>
    <name evidence="2" type="ORF">DHM44_06555</name>
</gene>
<dbReference type="Proteomes" id="UP000262325">
    <property type="component" value="Unassembled WGS sequence"/>
</dbReference>
<dbReference type="Pfam" id="PF00814">
    <property type="entry name" value="TsaD"/>
    <property type="match status" value="1"/>
</dbReference>
<sequence>MNSLIIDTSWGNLSLSLVREGELISNISLKLKNKMNEMLLETIDYCLKSVSMQMRQLNSITAVIGPGSFTGIRIGVSSLQGIAAGLGIKPSGISSLDAAALVINKSKSRIACKLRGKTFALREYDFERGKYSEYQNVTEDMIDSDIVLINTKNSDHVDLSKAIMHNKFSQFLRDCVPFYMTKSEAELKFGS</sequence>
<feature type="domain" description="Gcp-like" evidence="1">
    <location>
        <begin position="35"/>
        <end position="106"/>
    </location>
</feature>
<name>A0A3D5QCD5_FLESI</name>
<proteinExistence type="predicted"/>
<organism evidence="2 3">
    <name type="scientific">Flexistipes sinusarabici</name>
    <dbReference type="NCBI Taxonomy" id="2352"/>
    <lineage>
        <taxon>Bacteria</taxon>
        <taxon>Pseudomonadati</taxon>
        <taxon>Deferribacterota</taxon>
        <taxon>Deferribacteres</taxon>
        <taxon>Deferribacterales</taxon>
        <taxon>Flexistipitaceae</taxon>
        <taxon>Flexistipes</taxon>
    </lineage>
</organism>
<dbReference type="InterPro" id="IPR043129">
    <property type="entry name" value="ATPase_NBD"/>
</dbReference>
<dbReference type="AlphaFoldDB" id="A0A3D5QCD5"/>
<evidence type="ECO:0000313" key="3">
    <source>
        <dbReference type="Proteomes" id="UP000262325"/>
    </source>
</evidence>
<dbReference type="InterPro" id="IPR000905">
    <property type="entry name" value="Gcp-like_dom"/>
</dbReference>